<protein>
    <submittedName>
        <fullName evidence="1">Uncharacterized protein</fullName>
    </submittedName>
</protein>
<dbReference type="AlphaFoldDB" id="A0A2R6WAZ9"/>
<organism evidence="1 2">
    <name type="scientific">Marchantia polymorpha</name>
    <name type="common">Common liverwort</name>
    <name type="synonym">Marchantia aquatica</name>
    <dbReference type="NCBI Taxonomy" id="3197"/>
    <lineage>
        <taxon>Eukaryota</taxon>
        <taxon>Viridiplantae</taxon>
        <taxon>Streptophyta</taxon>
        <taxon>Embryophyta</taxon>
        <taxon>Marchantiophyta</taxon>
        <taxon>Marchantiopsida</taxon>
        <taxon>Marchantiidae</taxon>
        <taxon>Marchantiales</taxon>
        <taxon>Marchantiaceae</taxon>
        <taxon>Marchantia</taxon>
    </lineage>
</organism>
<sequence>MVRRDSYSCAAPPSSRTAGLLFTDLTGNEHFYSRYEALDLHIKWSYTSQQFYTRKNLQRKVLRDERGRDRRFESVVDSTTWQGSRKFRFRRCSEEAKSWDPENGKLSPQFSFCTDIAATAKPE</sequence>
<reference evidence="2" key="1">
    <citation type="journal article" date="2017" name="Cell">
        <title>Insights into land plant evolution garnered from the Marchantia polymorpha genome.</title>
        <authorList>
            <person name="Bowman J.L."/>
            <person name="Kohchi T."/>
            <person name="Yamato K.T."/>
            <person name="Jenkins J."/>
            <person name="Shu S."/>
            <person name="Ishizaki K."/>
            <person name="Yamaoka S."/>
            <person name="Nishihama R."/>
            <person name="Nakamura Y."/>
            <person name="Berger F."/>
            <person name="Adam C."/>
            <person name="Aki S.S."/>
            <person name="Althoff F."/>
            <person name="Araki T."/>
            <person name="Arteaga-Vazquez M.A."/>
            <person name="Balasubrmanian S."/>
            <person name="Barry K."/>
            <person name="Bauer D."/>
            <person name="Boehm C.R."/>
            <person name="Briginshaw L."/>
            <person name="Caballero-Perez J."/>
            <person name="Catarino B."/>
            <person name="Chen F."/>
            <person name="Chiyoda S."/>
            <person name="Chovatia M."/>
            <person name="Davies K.M."/>
            <person name="Delmans M."/>
            <person name="Demura T."/>
            <person name="Dierschke T."/>
            <person name="Dolan L."/>
            <person name="Dorantes-Acosta A.E."/>
            <person name="Eklund D.M."/>
            <person name="Florent S.N."/>
            <person name="Flores-Sandoval E."/>
            <person name="Fujiyama A."/>
            <person name="Fukuzawa H."/>
            <person name="Galik B."/>
            <person name="Grimanelli D."/>
            <person name="Grimwood J."/>
            <person name="Grossniklaus U."/>
            <person name="Hamada T."/>
            <person name="Haseloff J."/>
            <person name="Hetherington A.J."/>
            <person name="Higo A."/>
            <person name="Hirakawa Y."/>
            <person name="Hundley H.N."/>
            <person name="Ikeda Y."/>
            <person name="Inoue K."/>
            <person name="Inoue S.I."/>
            <person name="Ishida S."/>
            <person name="Jia Q."/>
            <person name="Kakita M."/>
            <person name="Kanazawa T."/>
            <person name="Kawai Y."/>
            <person name="Kawashima T."/>
            <person name="Kennedy M."/>
            <person name="Kinose K."/>
            <person name="Kinoshita T."/>
            <person name="Kohara Y."/>
            <person name="Koide E."/>
            <person name="Komatsu K."/>
            <person name="Kopischke S."/>
            <person name="Kubo M."/>
            <person name="Kyozuka J."/>
            <person name="Lagercrantz U."/>
            <person name="Lin S.S."/>
            <person name="Lindquist E."/>
            <person name="Lipzen A.M."/>
            <person name="Lu C.W."/>
            <person name="De Luna E."/>
            <person name="Martienssen R.A."/>
            <person name="Minamino N."/>
            <person name="Mizutani M."/>
            <person name="Mizutani M."/>
            <person name="Mochizuki N."/>
            <person name="Monte I."/>
            <person name="Mosher R."/>
            <person name="Nagasaki H."/>
            <person name="Nakagami H."/>
            <person name="Naramoto S."/>
            <person name="Nishitani K."/>
            <person name="Ohtani M."/>
            <person name="Okamoto T."/>
            <person name="Okumura M."/>
            <person name="Phillips J."/>
            <person name="Pollak B."/>
            <person name="Reinders A."/>
            <person name="Rovekamp M."/>
            <person name="Sano R."/>
            <person name="Sawa S."/>
            <person name="Schmid M.W."/>
            <person name="Shirakawa M."/>
            <person name="Solano R."/>
            <person name="Spunde A."/>
            <person name="Suetsugu N."/>
            <person name="Sugano S."/>
            <person name="Sugiyama A."/>
            <person name="Sun R."/>
            <person name="Suzuki Y."/>
            <person name="Takenaka M."/>
            <person name="Takezawa D."/>
            <person name="Tomogane H."/>
            <person name="Tsuzuki M."/>
            <person name="Ueda T."/>
            <person name="Umeda M."/>
            <person name="Ward J.M."/>
            <person name="Watanabe Y."/>
            <person name="Yazaki K."/>
            <person name="Yokoyama R."/>
            <person name="Yoshitake Y."/>
            <person name="Yotsui I."/>
            <person name="Zachgo S."/>
            <person name="Schmutz J."/>
        </authorList>
    </citation>
    <scope>NUCLEOTIDE SEQUENCE [LARGE SCALE GENOMIC DNA]</scope>
    <source>
        <strain evidence="2">Tak-1</strain>
    </source>
</reference>
<keyword evidence="2" id="KW-1185">Reference proteome</keyword>
<dbReference type="EMBL" id="KZ772788">
    <property type="protein sequence ID" value="PTQ31010.1"/>
    <property type="molecule type" value="Genomic_DNA"/>
</dbReference>
<evidence type="ECO:0000313" key="2">
    <source>
        <dbReference type="Proteomes" id="UP000244005"/>
    </source>
</evidence>
<gene>
    <name evidence="1" type="ORF">MARPO_0116s0001</name>
</gene>
<name>A0A2R6WAZ9_MARPO</name>
<dbReference type="Proteomes" id="UP000244005">
    <property type="component" value="Unassembled WGS sequence"/>
</dbReference>
<dbReference type="Gramene" id="Mp4g19990.1">
    <property type="protein sequence ID" value="Mp4g19990.1.cds"/>
    <property type="gene ID" value="Mp4g19990"/>
</dbReference>
<accession>A0A2R6WAZ9</accession>
<proteinExistence type="predicted"/>
<evidence type="ECO:0000313" key="1">
    <source>
        <dbReference type="EMBL" id="PTQ31010.1"/>
    </source>
</evidence>